<feature type="region of interest" description="Disordered" evidence="8">
    <location>
        <begin position="476"/>
        <end position="498"/>
    </location>
</feature>
<dbReference type="CDD" id="cd01647">
    <property type="entry name" value="RT_LTR"/>
    <property type="match status" value="1"/>
</dbReference>
<dbReference type="FunFam" id="3.10.20.370:FF:000001">
    <property type="entry name" value="Retrovirus-related Pol polyprotein from transposon 17.6-like protein"/>
    <property type="match status" value="1"/>
</dbReference>
<evidence type="ECO:0000256" key="4">
    <source>
        <dbReference type="ARBA" id="ARBA00022722"/>
    </source>
</evidence>
<dbReference type="InterPro" id="IPR000477">
    <property type="entry name" value="RT_dom"/>
</dbReference>
<dbReference type="InterPro" id="IPR050951">
    <property type="entry name" value="Retrovirus_Pol_polyprotein"/>
</dbReference>
<dbReference type="CDD" id="cd09274">
    <property type="entry name" value="RNase_HI_RT_Ty3"/>
    <property type="match status" value="1"/>
</dbReference>
<evidence type="ECO:0000256" key="2">
    <source>
        <dbReference type="ARBA" id="ARBA00022679"/>
    </source>
</evidence>
<keyword evidence="3" id="KW-0548">Nucleotidyltransferase</keyword>
<feature type="compositionally biased region" description="Low complexity" evidence="8">
    <location>
        <begin position="479"/>
        <end position="493"/>
    </location>
</feature>
<evidence type="ECO:0000256" key="8">
    <source>
        <dbReference type="SAM" id="MobiDB-lite"/>
    </source>
</evidence>
<evidence type="ECO:0000256" key="6">
    <source>
        <dbReference type="ARBA" id="ARBA00022801"/>
    </source>
</evidence>
<keyword evidence="2" id="KW-0808">Transferase</keyword>
<dbReference type="Gene3D" id="3.10.10.10">
    <property type="entry name" value="HIV Type 1 Reverse Transcriptase, subunit A, domain 1"/>
    <property type="match status" value="1"/>
</dbReference>
<dbReference type="Pfam" id="PF17917">
    <property type="entry name" value="RT_RNaseH"/>
    <property type="match status" value="1"/>
</dbReference>
<dbReference type="GO" id="GO:0003964">
    <property type="term" value="F:RNA-directed DNA polymerase activity"/>
    <property type="evidence" value="ECO:0007669"/>
    <property type="project" value="UniProtKB-KW"/>
</dbReference>
<dbReference type="InterPro" id="IPR041373">
    <property type="entry name" value="RT_RNaseH"/>
</dbReference>
<organism evidence="10">
    <name type="scientific">Lygus hesperus</name>
    <name type="common">Western plant bug</name>
    <dbReference type="NCBI Taxonomy" id="30085"/>
    <lineage>
        <taxon>Eukaryota</taxon>
        <taxon>Metazoa</taxon>
        <taxon>Ecdysozoa</taxon>
        <taxon>Arthropoda</taxon>
        <taxon>Hexapoda</taxon>
        <taxon>Insecta</taxon>
        <taxon>Pterygota</taxon>
        <taxon>Neoptera</taxon>
        <taxon>Paraneoptera</taxon>
        <taxon>Hemiptera</taxon>
        <taxon>Heteroptera</taxon>
        <taxon>Panheteroptera</taxon>
        <taxon>Cimicomorpha</taxon>
        <taxon>Miridae</taxon>
        <taxon>Mirini</taxon>
        <taxon>Lygus</taxon>
    </lineage>
</organism>
<dbReference type="InterPro" id="IPR043128">
    <property type="entry name" value="Rev_trsase/Diguanyl_cyclase"/>
</dbReference>
<evidence type="ECO:0000313" key="10">
    <source>
        <dbReference type="EMBL" id="JAG19641.1"/>
    </source>
</evidence>
<sequence>YICHIDDAINEGKLLATLIKKFPDVLTKDLGTTDKIKCDLKLKPGATLKQSKVVYTQGPIRQRAMKYIIDQLLSDGVIEPIYTDTASPCFLVPKKNAKTADSWRLVTDYRDLNSNLEYLQYPIPSIESAFLHLKQAKFFTVFDLNSAYNQIPLTKRSKKLTAFQCEFGTFAYHKLPFGVNKGGQILAKLMDKLFSDIRYQFCFYYFDDLIVFSDDFEQHIQHVEEVLRRLNNAHLTVNPDKIKLARTQIDFLGHQIAQGQITINPDRIQAILDIPRPKTPKEVASFLGSLNFFAKFLPNFQILAKPLNALRSKSSNMIWDQNAEKAWQALRKLITEPPVLATPDFEKRFKLYTDGSKQGVAAILAQEHDGVLRPVAFASKQLTKHQQNLSAYELEALAFCFALKKYRIMLEHNEFDLYTDHKALTAISNLAKNGGKLARWVTEFMPFRYKVHHIKGTSNTISDYLSRNPIKNVSMTIKNDPNNPDNNNTDNNTADSCQQNQEDNCCHLAILQHFPNIFSNFNQMQHDDLLLKAII</sequence>
<gene>
    <name evidence="10" type="ORF">CM83_170</name>
</gene>
<dbReference type="AlphaFoldDB" id="A0A0A9XJ41"/>
<reference evidence="10" key="2">
    <citation type="submission" date="2014-07" db="EMBL/GenBank/DDBJ databases">
        <authorList>
            <person name="Hull J."/>
        </authorList>
    </citation>
    <scope>NUCLEOTIDE SEQUENCE</scope>
</reference>
<keyword evidence="6" id="KW-0378">Hydrolase</keyword>
<dbReference type="EC" id="2.7.7.49" evidence="1"/>
<feature type="non-terminal residue" evidence="10">
    <location>
        <position position="535"/>
    </location>
</feature>
<evidence type="ECO:0000256" key="3">
    <source>
        <dbReference type="ARBA" id="ARBA00022695"/>
    </source>
</evidence>
<accession>A0A0A9XJ41</accession>
<reference evidence="10" key="1">
    <citation type="journal article" date="2014" name="PLoS ONE">
        <title>Transcriptome-Based Identification of ABC Transporters in the Western Tarnished Plant Bug Lygus hesperus.</title>
        <authorList>
            <person name="Hull J.J."/>
            <person name="Chaney K."/>
            <person name="Geib S.M."/>
            <person name="Fabrick J.A."/>
            <person name="Brent C.S."/>
            <person name="Walsh D."/>
            <person name="Lavine L.C."/>
        </authorList>
    </citation>
    <scope>NUCLEOTIDE SEQUENCE</scope>
</reference>
<evidence type="ECO:0000256" key="1">
    <source>
        <dbReference type="ARBA" id="ARBA00012493"/>
    </source>
</evidence>
<dbReference type="SUPFAM" id="SSF56672">
    <property type="entry name" value="DNA/RNA polymerases"/>
    <property type="match status" value="1"/>
</dbReference>
<dbReference type="EMBL" id="GBHO01023963">
    <property type="protein sequence ID" value="JAG19641.1"/>
    <property type="molecule type" value="Transcribed_RNA"/>
</dbReference>
<dbReference type="InterPro" id="IPR043502">
    <property type="entry name" value="DNA/RNA_pol_sf"/>
</dbReference>
<feature type="domain" description="Reverse transcriptase" evidence="9">
    <location>
        <begin position="73"/>
        <end position="256"/>
    </location>
</feature>
<dbReference type="GO" id="GO:0004519">
    <property type="term" value="F:endonuclease activity"/>
    <property type="evidence" value="ECO:0007669"/>
    <property type="project" value="UniProtKB-KW"/>
</dbReference>
<evidence type="ECO:0000256" key="5">
    <source>
        <dbReference type="ARBA" id="ARBA00022759"/>
    </source>
</evidence>
<dbReference type="PANTHER" id="PTHR37984">
    <property type="entry name" value="PROTEIN CBG26694"/>
    <property type="match status" value="1"/>
</dbReference>
<dbReference type="PROSITE" id="PS50878">
    <property type="entry name" value="RT_POL"/>
    <property type="match status" value="1"/>
</dbReference>
<name>A0A0A9XJ41_LYGHE</name>
<protein>
    <recommendedName>
        <fullName evidence="1">RNA-directed DNA polymerase</fullName>
        <ecNumber evidence="1">2.7.7.49</ecNumber>
    </recommendedName>
</protein>
<dbReference type="Gene3D" id="3.10.20.370">
    <property type="match status" value="1"/>
</dbReference>
<dbReference type="Gene3D" id="3.30.70.270">
    <property type="match status" value="2"/>
</dbReference>
<dbReference type="GO" id="GO:0016787">
    <property type="term" value="F:hydrolase activity"/>
    <property type="evidence" value="ECO:0007669"/>
    <property type="project" value="UniProtKB-KW"/>
</dbReference>
<proteinExistence type="predicted"/>
<keyword evidence="7" id="KW-0695">RNA-directed DNA polymerase</keyword>
<feature type="non-terminal residue" evidence="10">
    <location>
        <position position="1"/>
    </location>
</feature>
<keyword evidence="5" id="KW-0255">Endonuclease</keyword>
<evidence type="ECO:0000256" key="7">
    <source>
        <dbReference type="ARBA" id="ARBA00022918"/>
    </source>
</evidence>
<dbReference type="Pfam" id="PF00078">
    <property type="entry name" value="RVT_1"/>
    <property type="match status" value="1"/>
</dbReference>
<keyword evidence="4" id="KW-0540">Nuclease</keyword>
<dbReference type="FunFam" id="3.30.70.270:FF:000020">
    <property type="entry name" value="Transposon Tf2-6 polyprotein-like Protein"/>
    <property type="match status" value="1"/>
</dbReference>
<dbReference type="PANTHER" id="PTHR37984:SF5">
    <property type="entry name" value="PROTEIN NYNRIN-LIKE"/>
    <property type="match status" value="1"/>
</dbReference>
<evidence type="ECO:0000259" key="9">
    <source>
        <dbReference type="PROSITE" id="PS50878"/>
    </source>
</evidence>